<evidence type="ECO:0000256" key="10">
    <source>
        <dbReference type="RuleBase" id="RU365103"/>
    </source>
</evidence>
<organism evidence="12 13">
    <name type="scientific">Methylopila turkensis</name>
    <dbReference type="NCBI Taxonomy" id="1437816"/>
    <lineage>
        <taxon>Bacteria</taxon>
        <taxon>Pseudomonadati</taxon>
        <taxon>Pseudomonadota</taxon>
        <taxon>Alphaproteobacteria</taxon>
        <taxon>Hyphomicrobiales</taxon>
        <taxon>Methylopilaceae</taxon>
        <taxon>Methylopila</taxon>
    </lineage>
</organism>
<dbReference type="GO" id="GO:0005886">
    <property type="term" value="C:plasma membrane"/>
    <property type="evidence" value="ECO:0007669"/>
    <property type="project" value="UniProtKB-SubCell"/>
</dbReference>
<evidence type="ECO:0000256" key="1">
    <source>
        <dbReference type="ARBA" id="ARBA00003394"/>
    </source>
</evidence>
<dbReference type="EMBL" id="BSFL01000001">
    <property type="protein sequence ID" value="GLK78734.1"/>
    <property type="molecule type" value="Genomic_DNA"/>
</dbReference>
<dbReference type="InterPro" id="IPR007507">
    <property type="entry name" value="Glycos_transf_N"/>
</dbReference>
<comment type="pathway">
    <text evidence="2 10">Bacterial outer membrane biogenesis; LPS core biosynthesis.</text>
</comment>
<evidence type="ECO:0000259" key="11">
    <source>
        <dbReference type="Pfam" id="PF04413"/>
    </source>
</evidence>
<keyword evidence="5 10" id="KW-0808">Transferase</keyword>
<dbReference type="Pfam" id="PF04413">
    <property type="entry name" value="Glycos_transf_N"/>
    <property type="match status" value="1"/>
</dbReference>
<dbReference type="EC" id="2.4.99.12" evidence="3 10"/>
<feature type="site" description="Transition state stabilizer" evidence="9">
    <location>
        <position position="141"/>
    </location>
</feature>
<proteinExistence type="inferred from homology"/>
<evidence type="ECO:0000256" key="5">
    <source>
        <dbReference type="ARBA" id="ARBA00022679"/>
    </source>
</evidence>
<dbReference type="PANTHER" id="PTHR42755">
    <property type="entry name" value="3-DEOXY-MANNO-OCTULOSONATE CYTIDYLYLTRANSFERASE"/>
    <property type="match status" value="1"/>
</dbReference>
<dbReference type="Gene3D" id="3.40.50.11720">
    <property type="entry name" value="3-Deoxy-D-manno-octulosonic-acid transferase, N-terminal domain"/>
    <property type="match status" value="1"/>
</dbReference>
<accession>A0A9W6JM76</accession>
<evidence type="ECO:0000256" key="7">
    <source>
        <dbReference type="ARBA" id="ARBA00049183"/>
    </source>
</evidence>
<dbReference type="GO" id="GO:0043842">
    <property type="term" value="F:Kdo transferase activity"/>
    <property type="evidence" value="ECO:0007669"/>
    <property type="project" value="UniProtKB-EC"/>
</dbReference>
<dbReference type="GO" id="GO:0009245">
    <property type="term" value="P:lipid A biosynthetic process"/>
    <property type="evidence" value="ECO:0007669"/>
    <property type="project" value="TreeGrafter"/>
</dbReference>
<reference evidence="12" key="2">
    <citation type="submission" date="2023-01" db="EMBL/GenBank/DDBJ databases">
        <authorList>
            <person name="Sun Q."/>
            <person name="Evtushenko L."/>
        </authorList>
    </citation>
    <scope>NUCLEOTIDE SEQUENCE</scope>
    <source>
        <strain evidence="12">VKM B-2748</strain>
    </source>
</reference>
<comment type="subcellular location">
    <subcellularLocation>
        <location evidence="10">Cell membrane</location>
    </subcellularLocation>
</comment>
<feature type="active site" description="Proton acceptor" evidence="8">
    <location>
        <position position="73"/>
    </location>
</feature>
<evidence type="ECO:0000256" key="4">
    <source>
        <dbReference type="ARBA" id="ARBA00019077"/>
    </source>
</evidence>
<name>A0A9W6JM76_9HYPH</name>
<dbReference type="Gene3D" id="3.40.50.2000">
    <property type="entry name" value="Glycogen Phosphorylase B"/>
    <property type="match status" value="1"/>
</dbReference>
<dbReference type="InterPro" id="IPR038107">
    <property type="entry name" value="Glycos_transf_N_sf"/>
</dbReference>
<evidence type="ECO:0000313" key="12">
    <source>
        <dbReference type="EMBL" id="GLK78734.1"/>
    </source>
</evidence>
<keyword evidence="10" id="KW-0472">Membrane</keyword>
<evidence type="ECO:0000313" key="13">
    <source>
        <dbReference type="Proteomes" id="UP001143309"/>
    </source>
</evidence>
<evidence type="ECO:0000256" key="6">
    <source>
        <dbReference type="ARBA" id="ARBA00031445"/>
    </source>
</evidence>
<evidence type="ECO:0000256" key="9">
    <source>
        <dbReference type="PIRSR" id="PIRSR639901-2"/>
    </source>
</evidence>
<keyword evidence="10" id="KW-1003">Cell membrane</keyword>
<reference evidence="12" key="1">
    <citation type="journal article" date="2014" name="Int. J. Syst. Evol. Microbiol.">
        <title>Complete genome sequence of Corynebacterium casei LMG S-19264T (=DSM 44701T), isolated from a smear-ripened cheese.</title>
        <authorList>
            <consortium name="US DOE Joint Genome Institute (JGI-PGF)"/>
            <person name="Walter F."/>
            <person name="Albersmeier A."/>
            <person name="Kalinowski J."/>
            <person name="Ruckert C."/>
        </authorList>
    </citation>
    <scope>NUCLEOTIDE SEQUENCE</scope>
    <source>
        <strain evidence="12">VKM B-2748</strain>
    </source>
</reference>
<evidence type="ECO:0000256" key="2">
    <source>
        <dbReference type="ARBA" id="ARBA00004713"/>
    </source>
</evidence>
<comment type="caution">
    <text evidence="12">The sequence shown here is derived from an EMBL/GenBank/DDBJ whole genome shotgun (WGS) entry which is preliminary data.</text>
</comment>
<dbReference type="RefSeq" id="WP_271199240.1">
    <property type="nucleotide sequence ID" value="NZ_BSFL01000001.1"/>
</dbReference>
<comment type="function">
    <text evidence="1 10">Involved in lipopolysaccharide (LPS) biosynthesis. Catalyzes the transfer of 3-deoxy-D-manno-octulosonate (Kdo) residue(s) from CMP-Kdo to lipid IV(A), the tetraacyldisaccharide-1,4'-bisphosphate precursor of lipid A.</text>
</comment>
<evidence type="ECO:0000256" key="8">
    <source>
        <dbReference type="PIRSR" id="PIRSR639901-1"/>
    </source>
</evidence>
<keyword evidence="13" id="KW-1185">Reference proteome</keyword>
<feature type="site" description="Transition state stabilizer" evidence="9">
    <location>
        <position position="217"/>
    </location>
</feature>
<dbReference type="GO" id="GO:0009244">
    <property type="term" value="P:lipopolysaccharide core region biosynthetic process"/>
    <property type="evidence" value="ECO:0007669"/>
    <property type="project" value="UniProtKB-UniRule"/>
</dbReference>
<dbReference type="AlphaFoldDB" id="A0A9W6JM76"/>
<sequence>MPDDFRRTARATAPLTLYRQSLAAFRPFAGALLRRRAGRGKENPERIAERRGVAGMARPDGPLVWLHGASVGEFNALAPLVERLVARGFWALVTTGTVTSAAVAAQRLPEGAIHQFVPLDVPAYVERFLAHWRPDLALIAESEIWPNLLRRARALGAPLVLVNGRMSERSFSRWRRARRTISALIDHFDLCLVQSQGDASRFVDLGARRVENVGNLKFDAAPPAADSSALAALRAMTRGRPVFVAASTHPGEDAAVARAHVVARAHAPDLITIIAPRHPGAGAAAAEAASLHGLAAVRRSEGAEPGRDVEFYVADTIGELGLFYRLADVVFVGGSLVRHGGQNPIEPAKLGAPVVHGPHVANFAEVYDMLDRSGGAVRVVDPDALGAAAARIVLDGGARGAMVAAATTACQRLGGAVDRTLGAIEPYLMQVRLGVA</sequence>
<dbReference type="PANTHER" id="PTHR42755:SF1">
    <property type="entry name" value="3-DEOXY-D-MANNO-OCTULOSONIC ACID TRANSFERASE, MITOCHONDRIAL-RELATED"/>
    <property type="match status" value="1"/>
</dbReference>
<evidence type="ECO:0000256" key="3">
    <source>
        <dbReference type="ARBA" id="ARBA00012621"/>
    </source>
</evidence>
<comment type="similarity">
    <text evidence="10">Belongs to the glycosyltransferase group 1 family.</text>
</comment>
<feature type="domain" description="3-deoxy-D-manno-octulosonic-acid transferase N-terminal" evidence="11">
    <location>
        <begin position="46"/>
        <end position="220"/>
    </location>
</feature>
<gene>
    <name evidence="12" type="primary">kdtA</name>
    <name evidence="12" type="ORF">GCM10008174_04750</name>
</gene>
<dbReference type="Proteomes" id="UP001143309">
    <property type="component" value="Unassembled WGS sequence"/>
</dbReference>
<keyword evidence="10" id="KW-0448">Lipopolysaccharide biosynthesis</keyword>
<comment type="catalytic activity">
    <reaction evidence="7 10">
        <text>lipid IVA (E. coli) + CMP-3-deoxy-beta-D-manno-octulosonate = alpha-Kdo-(2-&gt;6)-lipid IVA (E. coli) + CMP + H(+)</text>
        <dbReference type="Rhea" id="RHEA:28066"/>
        <dbReference type="ChEBI" id="CHEBI:15378"/>
        <dbReference type="ChEBI" id="CHEBI:58603"/>
        <dbReference type="ChEBI" id="CHEBI:60364"/>
        <dbReference type="ChEBI" id="CHEBI:60377"/>
        <dbReference type="ChEBI" id="CHEBI:85987"/>
        <dbReference type="EC" id="2.4.99.12"/>
    </reaction>
</comment>
<protein>
    <recommendedName>
        <fullName evidence="4 10">3-deoxy-D-manno-octulosonic acid transferase</fullName>
        <shortName evidence="10">Kdo transferase</shortName>
        <ecNumber evidence="3 10">2.4.99.12</ecNumber>
    </recommendedName>
    <alternativeName>
        <fullName evidence="6 10">Lipid IV(A) 3-deoxy-D-manno-octulosonic acid transferase</fullName>
    </alternativeName>
</protein>
<dbReference type="InterPro" id="IPR039901">
    <property type="entry name" value="Kdotransferase"/>
</dbReference>